<dbReference type="PANTHER" id="PTHR16515:SF49">
    <property type="entry name" value="GASTRULA ZINC FINGER PROTEIN XLCGF49.1-LIKE-RELATED"/>
    <property type="match status" value="1"/>
</dbReference>
<evidence type="ECO:0000256" key="9">
    <source>
        <dbReference type="SAM" id="MobiDB-lite"/>
    </source>
</evidence>
<feature type="domain" description="C2H2-type" evidence="10">
    <location>
        <begin position="371"/>
        <end position="398"/>
    </location>
</feature>
<evidence type="ECO:0000256" key="1">
    <source>
        <dbReference type="ARBA" id="ARBA00004123"/>
    </source>
</evidence>
<accession>A0ABN9ZKX0</accession>
<dbReference type="PANTHER" id="PTHR16515">
    <property type="entry name" value="PR DOMAIN ZINC FINGER PROTEIN"/>
    <property type="match status" value="1"/>
</dbReference>
<comment type="subcellular location">
    <subcellularLocation>
        <location evidence="1 8">Nucleus</location>
    </subcellularLocation>
</comment>
<feature type="compositionally biased region" description="Low complexity" evidence="9">
    <location>
        <begin position="236"/>
        <end position="251"/>
    </location>
</feature>
<gene>
    <name evidence="12" type="ORF">MPIPNATIZW_LOCUS5851</name>
</gene>
<evidence type="ECO:0000256" key="6">
    <source>
        <dbReference type="ARBA" id="ARBA00023242"/>
    </source>
</evidence>
<feature type="domain" description="SCAN box" evidence="11">
    <location>
        <begin position="68"/>
        <end position="132"/>
    </location>
</feature>
<dbReference type="InterPro" id="IPR003309">
    <property type="entry name" value="SCAN_dom"/>
</dbReference>
<dbReference type="InterPro" id="IPR050331">
    <property type="entry name" value="Zinc_finger"/>
</dbReference>
<evidence type="ECO:0000259" key="11">
    <source>
        <dbReference type="PROSITE" id="PS50804"/>
    </source>
</evidence>
<reference evidence="12" key="1">
    <citation type="submission" date="2023-12" db="EMBL/GenBank/DDBJ databases">
        <authorList>
            <person name="Brown T."/>
        </authorList>
    </citation>
    <scope>NUCLEOTIDE SEQUENCE</scope>
</reference>
<evidence type="ECO:0000313" key="13">
    <source>
        <dbReference type="Proteomes" id="UP001314169"/>
    </source>
</evidence>
<feature type="region of interest" description="Disordered" evidence="9">
    <location>
        <begin position="175"/>
        <end position="265"/>
    </location>
</feature>
<feature type="domain" description="C2H2-type" evidence="10">
    <location>
        <begin position="315"/>
        <end position="342"/>
    </location>
</feature>
<dbReference type="SUPFAM" id="SSF57667">
    <property type="entry name" value="beta-beta-alpha zinc fingers"/>
    <property type="match status" value="2"/>
</dbReference>
<proteinExistence type="predicted"/>
<dbReference type="EMBL" id="OY882872">
    <property type="protein sequence ID" value="CAK6437545.1"/>
    <property type="molecule type" value="Genomic_DNA"/>
</dbReference>
<keyword evidence="2" id="KW-0479">Metal-binding</keyword>
<feature type="region of interest" description="Disordered" evidence="9">
    <location>
        <begin position="285"/>
        <end position="311"/>
    </location>
</feature>
<keyword evidence="4 7" id="KW-0863">Zinc-finger</keyword>
<feature type="compositionally biased region" description="Basic and acidic residues" evidence="9">
    <location>
        <begin position="285"/>
        <end position="304"/>
    </location>
</feature>
<dbReference type="PROSITE" id="PS50157">
    <property type="entry name" value="ZINC_FINGER_C2H2_2"/>
    <property type="match status" value="4"/>
</dbReference>
<dbReference type="SUPFAM" id="SSF47353">
    <property type="entry name" value="Retrovirus capsid dimerization domain-like"/>
    <property type="match status" value="1"/>
</dbReference>
<evidence type="ECO:0000259" key="10">
    <source>
        <dbReference type="PROSITE" id="PS50157"/>
    </source>
</evidence>
<dbReference type="PROSITE" id="PS50804">
    <property type="entry name" value="SCAN_BOX"/>
    <property type="match status" value="1"/>
</dbReference>
<dbReference type="Pfam" id="PF00096">
    <property type="entry name" value="zf-C2H2"/>
    <property type="match status" value="3"/>
</dbReference>
<organism evidence="12 13">
    <name type="scientific">Pipistrellus nathusii</name>
    <name type="common">Nathusius' pipistrelle</name>
    <dbReference type="NCBI Taxonomy" id="59473"/>
    <lineage>
        <taxon>Eukaryota</taxon>
        <taxon>Metazoa</taxon>
        <taxon>Chordata</taxon>
        <taxon>Craniata</taxon>
        <taxon>Vertebrata</taxon>
        <taxon>Euteleostomi</taxon>
        <taxon>Mammalia</taxon>
        <taxon>Eutheria</taxon>
        <taxon>Laurasiatheria</taxon>
        <taxon>Chiroptera</taxon>
        <taxon>Yangochiroptera</taxon>
        <taxon>Vespertilionidae</taxon>
        <taxon>Pipistrellus</taxon>
    </lineage>
</organism>
<keyword evidence="3" id="KW-0677">Repeat</keyword>
<dbReference type="Pfam" id="PF02023">
    <property type="entry name" value="SCAN"/>
    <property type="match status" value="1"/>
</dbReference>
<evidence type="ECO:0000256" key="2">
    <source>
        <dbReference type="ARBA" id="ARBA00022723"/>
    </source>
</evidence>
<dbReference type="InterPro" id="IPR013087">
    <property type="entry name" value="Znf_C2H2_type"/>
</dbReference>
<feature type="domain" description="C2H2-type" evidence="10">
    <location>
        <begin position="399"/>
        <end position="426"/>
    </location>
</feature>
<keyword evidence="13" id="KW-1185">Reference proteome</keyword>
<feature type="region of interest" description="Disordered" evidence="9">
    <location>
        <begin position="414"/>
        <end position="494"/>
    </location>
</feature>
<evidence type="ECO:0000313" key="12">
    <source>
        <dbReference type="EMBL" id="CAK6437545.1"/>
    </source>
</evidence>
<dbReference type="InterPro" id="IPR038269">
    <property type="entry name" value="SCAN_sf"/>
</dbReference>
<keyword evidence="5" id="KW-0862">Zinc</keyword>
<dbReference type="SMART" id="SM00355">
    <property type="entry name" value="ZnF_C2H2"/>
    <property type="match status" value="4"/>
</dbReference>
<protein>
    <recommendedName>
        <fullName evidence="14">Zinc finger and SCAN domain-containing protein 4</fullName>
    </recommendedName>
</protein>
<evidence type="ECO:0000256" key="3">
    <source>
        <dbReference type="ARBA" id="ARBA00022737"/>
    </source>
</evidence>
<dbReference type="Gene3D" id="3.30.160.60">
    <property type="entry name" value="Classic Zinc Finger"/>
    <property type="match status" value="4"/>
</dbReference>
<evidence type="ECO:0000256" key="4">
    <source>
        <dbReference type="ARBA" id="ARBA00022771"/>
    </source>
</evidence>
<dbReference type="InterPro" id="IPR036236">
    <property type="entry name" value="Znf_C2H2_sf"/>
</dbReference>
<dbReference type="Gene3D" id="1.10.4020.10">
    <property type="entry name" value="DNA breaking-rejoining enzymes"/>
    <property type="match status" value="1"/>
</dbReference>
<evidence type="ECO:0008006" key="14">
    <source>
        <dbReference type="Google" id="ProtNLM"/>
    </source>
</evidence>
<evidence type="ECO:0000256" key="7">
    <source>
        <dbReference type="PROSITE-ProRule" id="PRU00042"/>
    </source>
</evidence>
<feature type="compositionally biased region" description="Pro residues" evidence="9">
    <location>
        <begin position="185"/>
        <end position="194"/>
    </location>
</feature>
<feature type="compositionally biased region" description="Low complexity" evidence="9">
    <location>
        <begin position="427"/>
        <end position="487"/>
    </location>
</feature>
<evidence type="ECO:0000256" key="8">
    <source>
        <dbReference type="PROSITE-ProRule" id="PRU00187"/>
    </source>
</evidence>
<feature type="domain" description="C2H2-type" evidence="10">
    <location>
        <begin position="343"/>
        <end position="370"/>
    </location>
</feature>
<dbReference type="Proteomes" id="UP001314169">
    <property type="component" value="Chromosome 15"/>
</dbReference>
<evidence type="ECO:0000256" key="5">
    <source>
        <dbReference type="ARBA" id="ARBA00022833"/>
    </source>
</evidence>
<sequence length="494" mass="54103">MSFSGSELFCLCLRMASRGKPACNGPRLGNLGFRSRRRRRSADQEAAEASVPSPGLISLNNGGQVPGRDHFLNLCQAFRDWLKPERNSKQEMIACLALEQFLLSRAQGERAVLQQKWEACGRDLESFVEDLDDGNLRPPGLVHVQMWGQEALFSENTPIGQVMAYFLEQHSAAAPTALTPGTPSQNPPDTPRPTAPGHAGEQGGNLSREDHRPPSLLILQGESLPGPTEGAVSWESPRSPRAASPGASAQEETLEETPEETREEILEETREEILEETLEILEETREDTREETMEETLKENRKPEGGSPGTTRKLYSCNRCPKVFKYLCRFRLHERRHNNERPFVCAECNKGFFQASELNVHLRTHKKEKRFHCQKCGWPFSHKTNLVAHERIHSGARPYECPRCRKTYRQSSTYHRHLRMHQRRDSASGASASGASASGASTSRASASGASTSGASASGASTSGASASPTSGASVSGASASRTSGASKFGDSMP</sequence>
<name>A0ABN9ZKX0_PIPNA</name>
<keyword evidence="6 8" id="KW-0539">Nucleus</keyword>
<dbReference type="PROSITE" id="PS00028">
    <property type="entry name" value="ZINC_FINGER_C2H2_1"/>
    <property type="match status" value="4"/>
</dbReference>